<dbReference type="EMBL" id="CAJVQC010014772">
    <property type="protein sequence ID" value="CAG8660609.1"/>
    <property type="molecule type" value="Genomic_DNA"/>
</dbReference>
<proteinExistence type="predicted"/>
<reference evidence="1" key="1">
    <citation type="submission" date="2021-06" db="EMBL/GenBank/DDBJ databases">
        <authorList>
            <person name="Kallberg Y."/>
            <person name="Tangrot J."/>
            <person name="Rosling A."/>
        </authorList>
    </citation>
    <scope>NUCLEOTIDE SEQUENCE</scope>
    <source>
        <strain evidence="1">MA461A</strain>
    </source>
</reference>
<protein>
    <submittedName>
        <fullName evidence="1">21684_t:CDS:1</fullName>
    </submittedName>
</protein>
<dbReference type="Proteomes" id="UP000789920">
    <property type="component" value="Unassembled WGS sequence"/>
</dbReference>
<sequence>QEIKTQVLSTVWDITLYEIPILQSVNNTLTTVLSCYLPLTIAEKEIY</sequence>
<organism evidence="1 2">
    <name type="scientific">Racocetra persica</name>
    <dbReference type="NCBI Taxonomy" id="160502"/>
    <lineage>
        <taxon>Eukaryota</taxon>
        <taxon>Fungi</taxon>
        <taxon>Fungi incertae sedis</taxon>
        <taxon>Mucoromycota</taxon>
        <taxon>Glomeromycotina</taxon>
        <taxon>Glomeromycetes</taxon>
        <taxon>Diversisporales</taxon>
        <taxon>Gigasporaceae</taxon>
        <taxon>Racocetra</taxon>
    </lineage>
</organism>
<gene>
    <name evidence="1" type="ORF">RPERSI_LOCUS8262</name>
</gene>
<comment type="caution">
    <text evidence="1">The sequence shown here is derived from an EMBL/GenBank/DDBJ whole genome shotgun (WGS) entry which is preliminary data.</text>
</comment>
<evidence type="ECO:0000313" key="1">
    <source>
        <dbReference type="EMBL" id="CAG8660609.1"/>
    </source>
</evidence>
<accession>A0ACA9NMK9</accession>
<name>A0ACA9NMK9_9GLOM</name>
<evidence type="ECO:0000313" key="2">
    <source>
        <dbReference type="Proteomes" id="UP000789920"/>
    </source>
</evidence>
<keyword evidence="2" id="KW-1185">Reference proteome</keyword>
<feature type="non-terminal residue" evidence="1">
    <location>
        <position position="1"/>
    </location>
</feature>